<gene>
    <name evidence="12" type="ORF">NADFUDRAFT_82701</name>
</gene>
<evidence type="ECO:0000256" key="7">
    <source>
        <dbReference type="ARBA" id="ARBA00037847"/>
    </source>
</evidence>
<name>A0A1E3PK89_9ASCO</name>
<evidence type="ECO:0000256" key="6">
    <source>
        <dbReference type="ARBA" id="ARBA00023136"/>
    </source>
</evidence>
<dbReference type="Pfam" id="PF01105">
    <property type="entry name" value="EMP24_GP25L"/>
    <property type="match status" value="1"/>
</dbReference>
<dbReference type="STRING" id="857566.A0A1E3PK89"/>
<dbReference type="Proteomes" id="UP000095009">
    <property type="component" value="Unassembled WGS sequence"/>
</dbReference>
<keyword evidence="4 10" id="KW-0732">Signal</keyword>
<dbReference type="SUPFAM" id="SSF101576">
    <property type="entry name" value="Supernatant protein factor (SPF), C-terminal domain"/>
    <property type="match status" value="1"/>
</dbReference>
<evidence type="ECO:0000256" key="5">
    <source>
        <dbReference type="ARBA" id="ARBA00022989"/>
    </source>
</evidence>
<dbReference type="GO" id="GO:0016020">
    <property type="term" value="C:membrane"/>
    <property type="evidence" value="ECO:0007669"/>
    <property type="project" value="UniProtKB-SubCell"/>
</dbReference>
<dbReference type="SMART" id="SM01190">
    <property type="entry name" value="EMP24_GP25L"/>
    <property type="match status" value="1"/>
</dbReference>
<dbReference type="EMBL" id="KV454409">
    <property type="protein sequence ID" value="ODQ65720.1"/>
    <property type="molecule type" value="Genomic_DNA"/>
</dbReference>
<organism evidence="12 13">
    <name type="scientific">Nadsonia fulvescens var. elongata DSM 6958</name>
    <dbReference type="NCBI Taxonomy" id="857566"/>
    <lineage>
        <taxon>Eukaryota</taxon>
        <taxon>Fungi</taxon>
        <taxon>Dikarya</taxon>
        <taxon>Ascomycota</taxon>
        <taxon>Saccharomycotina</taxon>
        <taxon>Dipodascomycetes</taxon>
        <taxon>Dipodascales</taxon>
        <taxon>Dipodascales incertae sedis</taxon>
        <taxon>Nadsonia</taxon>
    </lineage>
</organism>
<evidence type="ECO:0000313" key="13">
    <source>
        <dbReference type="Proteomes" id="UP000095009"/>
    </source>
</evidence>
<dbReference type="OrthoDB" id="1929172at2759"/>
<feature type="signal peptide" evidence="10">
    <location>
        <begin position="1"/>
        <end position="22"/>
    </location>
</feature>
<feature type="domain" description="GOLD" evidence="11">
    <location>
        <begin position="34"/>
        <end position="116"/>
    </location>
</feature>
<comment type="similarity">
    <text evidence="2 8">Belongs to the EMP24/GP25L family.</text>
</comment>
<evidence type="ECO:0000256" key="9">
    <source>
        <dbReference type="SAM" id="Phobius"/>
    </source>
</evidence>
<proteinExistence type="inferred from homology"/>
<dbReference type="InterPro" id="IPR009038">
    <property type="entry name" value="GOLD_dom"/>
</dbReference>
<accession>A0A1E3PK89</accession>
<evidence type="ECO:0000256" key="4">
    <source>
        <dbReference type="ARBA" id="ARBA00022729"/>
    </source>
</evidence>
<dbReference type="GO" id="GO:0012505">
    <property type="term" value="C:endomembrane system"/>
    <property type="evidence" value="ECO:0007669"/>
    <property type="project" value="UniProtKB-SubCell"/>
</dbReference>
<dbReference type="InterPro" id="IPR015720">
    <property type="entry name" value="Emp24-like"/>
</dbReference>
<keyword evidence="6 9" id="KW-0472">Membrane</keyword>
<dbReference type="AlphaFoldDB" id="A0A1E3PK89"/>
<evidence type="ECO:0000256" key="1">
    <source>
        <dbReference type="ARBA" id="ARBA00004479"/>
    </source>
</evidence>
<keyword evidence="13" id="KW-1185">Reference proteome</keyword>
<protein>
    <recommendedName>
        <fullName evidence="11">GOLD domain-containing protein</fullName>
    </recommendedName>
</protein>
<evidence type="ECO:0000259" key="11">
    <source>
        <dbReference type="PROSITE" id="PS50866"/>
    </source>
</evidence>
<evidence type="ECO:0000256" key="10">
    <source>
        <dbReference type="SAM" id="SignalP"/>
    </source>
</evidence>
<evidence type="ECO:0000256" key="3">
    <source>
        <dbReference type="ARBA" id="ARBA00022692"/>
    </source>
</evidence>
<reference evidence="12 13" key="1">
    <citation type="journal article" date="2016" name="Proc. Natl. Acad. Sci. U.S.A.">
        <title>Comparative genomics of biotechnologically important yeasts.</title>
        <authorList>
            <person name="Riley R."/>
            <person name="Haridas S."/>
            <person name="Wolfe K.H."/>
            <person name="Lopes M.R."/>
            <person name="Hittinger C.T."/>
            <person name="Goeker M."/>
            <person name="Salamov A.A."/>
            <person name="Wisecaver J.H."/>
            <person name="Long T.M."/>
            <person name="Calvey C.H."/>
            <person name="Aerts A.L."/>
            <person name="Barry K.W."/>
            <person name="Choi C."/>
            <person name="Clum A."/>
            <person name="Coughlan A.Y."/>
            <person name="Deshpande S."/>
            <person name="Douglass A.P."/>
            <person name="Hanson S.J."/>
            <person name="Klenk H.-P."/>
            <person name="LaButti K.M."/>
            <person name="Lapidus A."/>
            <person name="Lindquist E.A."/>
            <person name="Lipzen A.M."/>
            <person name="Meier-Kolthoff J.P."/>
            <person name="Ohm R.A."/>
            <person name="Otillar R.P."/>
            <person name="Pangilinan J.L."/>
            <person name="Peng Y."/>
            <person name="Rokas A."/>
            <person name="Rosa C.A."/>
            <person name="Scheuner C."/>
            <person name="Sibirny A.A."/>
            <person name="Slot J.C."/>
            <person name="Stielow J.B."/>
            <person name="Sun H."/>
            <person name="Kurtzman C.P."/>
            <person name="Blackwell M."/>
            <person name="Grigoriev I.V."/>
            <person name="Jeffries T.W."/>
        </authorList>
    </citation>
    <scope>NUCLEOTIDE SEQUENCE [LARGE SCALE GENOMIC DNA]</scope>
    <source>
        <strain evidence="12 13">DSM 6958</strain>
    </source>
</reference>
<comment type="subcellular location">
    <subcellularLocation>
        <location evidence="7">Endomembrane system</location>
        <topology evidence="7">Single-pass membrane protein</topology>
    </subcellularLocation>
    <subcellularLocation>
        <location evidence="1 8">Membrane</location>
        <topology evidence="1 8">Single-pass type I membrane protein</topology>
    </subcellularLocation>
</comment>
<evidence type="ECO:0000313" key="12">
    <source>
        <dbReference type="EMBL" id="ODQ65720.1"/>
    </source>
</evidence>
<keyword evidence="3 8" id="KW-0812">Transmembrane</keyword>
<feature type="transmembrane region" description="Helical" evidence="9">
    <location>
        <begin position="175"/>
        <end position="201"/>
    </location>
</feature>
<dbReference type="PROSITE" id="PS50866">
    <property type="entry name" value="GOLD"/>
    <property type="match status" value="1"/>
</dbReference>
<sequence>MLQRQVFAWILPVLALCIGVSATTLTTRLSGNEISCYYTQVDSLKTKLKFFFAVNAGGDYMIHSRVRSPGGKIMVDNKFKQADYVFQPETTGEYEFCFDNSLSTWDDKLIDFEISVENDLRAELPGSSKDIETKTIEKHLESLDNKVGLVTTSMRYLKTREFRSMNTVRSTENRIFYFSLIEMILMISISALQVIIVQLFFKGSRASFV</sequence>
<keyword evidence="5 9" id="KW-1133">Transmembrane helix</keyword>
<feature type="chain" id="PRO_5009133884" description="GOLD domain-containing protein" evidence="10">
    <location>
        <begin position="23"/>
        <end position="209"/>
    </location>
</feature>
<evidence type="ECO:0000256" key="8">
    <source>
        <dbReference type="RuleBase" id="RU003827"/>
    </source>
</evidence>
<dbReference type="InterPro" id="IPR036598">
    <property type="entry name" value="GOLD_dom_sf"/>
</dbReference>
<evidence type="ECO:0000256" key="2">
    <source>
        <dbReference type="ARBA" id="ARBA00007104"/>
    </source>
</evidence>
<dbReference type="PANTHER" id="PTHR22811">
    <property type="entry name" value="TRANSMEMBRANE EMP24 DOMAIN-CONTAINING PROTEIN"/>
    <property type="match status" value="1"/>
</dbReference>